<dbReference type="GO" id="GO:0003899">
    <property type="term" value="F:DNA-directed RNA polymerase activity"/>
    <property type="evidence" value="ECO:0007669"/>
    <property type="project" value="UniProtKB-UniRule"/>
</dbReference>
<dbReference type="Proteomes" id="UP000182135">
    <property type="component" value="Unassembled WGS sequence"/>
</dbReference>
<organism evidence="14 15">
    <name type="scientific">Clostridium cadaveris</name>
    <dbReference type="NCBI Taxonomy" id="1529"/>
    <lineage>
        <taxon>Bacteria</taxon>
        <taxon>Bacillati</taxon>
        <taxon>Bacillota</taxon>
        <taxon>Clostridia</taxon>
        <taxon>Eubacteriales</taxon>
        <taxon>Clostridiaceae</taxon>
        <taxon>Clostridium</taxon>
    </lineage>
</organism>
<dbReference type="Pfam" id="PF03118">
    <property type="entry name" value="RNA_pol_A_CTD"/>
    <property type="match status" value="1"/>
</dbReference>
<evidence type="ECO:0000256" key="3">
    <source>
        <dbReference type="ARBA" id="ARBA00015972"/>
    </source>
</evidence>
<feature type="region of interest" description="Alpha N-terminal domain (alpha-NTD)" evidence="11">
    <location>
        <begin position="1"/>
        <end position="235"/>
    </location>
</feature>
<evidence type="ECO:0000256" key="11">
    <source>
        <dbReference type="HAMAP-Rule" id="MF_00059"/>
    </source>
</evidence>
<evidence type="ECO:0000256" key="6">
    <source>
        <dbReference type="ARBA" id="ARBA00022695"/>
    </source>
</evidence>
<dbReference type="NCBIfam" id="TIGR02027">
    <property type="entry name" value="rpoA"/>
    <property type="match status" value="1"/>
</dbReference>
<dbReference type="EMBL" id="FOOE01000008">
    <property type="protein sequence ID" value="SFF72372.1"/>
    <property type="molecule type" value="Genomic_DNA"/>
</dbReference>
<dbReference type="AlphaFoldDB" id="A0A1I2KZ81"/>
<dbReference type="Pfam" id="PF01193">
    <property type="entry name" value="RNA_pol_L"/>
    <property type="match status" value="1"/>
</dbReference>
<feature type="domain" description="DNA-directed RNA polymerase RpoA/D/Rpb3-type" evidence="12">
    <location>
        <begin position="20"/>
        <end position="227"/>
    </location>
</feature>
<evidence type="ECO:0000259" key="12">
    <source>
        <dbReference type="SMART" id="SM00662"/>
    </source>
</evidence>
<dbReference type="InterPro" id="IPR036603">
    <property type="entry name" value="RBP11-like"/>
</dbReference>
<dbReference type="FunFam" id="1.10.150.20:FF:000001">
    <property type="entry name" value="DNA-directed RNA polymerase subunit alpha"/>
    <property type="match status" value="1"/>
</dbReference>
<keyword evidence="5 11" id="KW-0808">Transferase</keyword>
<evidence type="ECO:0000256" key="2">
    <source>
        <dbReference type="ARBA" id="ARBA00012418"/>
    </source>
</evidence>
<dbReference type="GO" id="GO:0005737">
    <property type="term" value="C:cytoplasm"/>
    <property type="evidence" value="ECO:0007669"/>
    <property type="project" value="UniProtKB-ARBA"/>
</dbReference>
<dbReference type="InterPro" id="IPR011260">
    <property type="entry name" value="RNAP_asu_C"/>
</dbReference>
<dbReference type="InterPro" id="IPR011263">
    <property type="entry name" value="DNA-dir_RNA_pol_RpoA/D/Rpb3"/>
</dbReference>
<dbReference type="Gene3D" id="3.30.1360.10">
    <property type="entry name" value="RNA polymerase, RBP11-like subunit"/>
    <property type="match status" value="1"/>
</dbReference>
<dbReference type="HAMAP" id="MF_00059">
    <property type="entry name" value="RNApol_bact_RpoA"/>
    <property type="match status" value="1"/>
</dbReference>
<evidence type="ECO:0000313" key="13">
    <source>
        <dbReference type="EMBL" id="PWL55464.1"/>
    </source>
</evidence>
<dbReference type="SMART" id="SM00662">
    <property type="entry name" value="RPOLD"/>
    <property type="match status" value="1"/>
</dbReference>
<dbReference type="eggNOG" id="COG0202">
    <property type="taxonomic scope" value="Bacteria"/>
</dbReference>
<dbReference type="NCBIfam" id="NF003515">
    <property type="entry name" value="PRK05182.2-1"/>
    <property type="match status" value="1"/>
</dbReference>
<dbReference type="GO" id="GO:0006351">
    <property type="term" value="P:DNA-templated transcription"/>
    <property type="evidence" value="ECO:0007669"/>
    <property type="project" value="UniProtKB-UniRule"/>
</dbReference>
<proteinExistence type="inferred from homology"/>
<dbReference type="RefSeq" id="WP_027637826.1">
    <property type="nucleotide sequence ID" value="NZ_BAAACD010000008.1"/>
</dbReference>
<keyword evidence="15" id="KW-1185">Reference proteome</keyword>
<evidence type="ECO:0000313" key="14">
    <source>
        <dbReference type="EMBL" id="SFF72372.1"/>
    </source>
</evidence>
<dbReference type="FunFam" id="2.170.120.12:FF:000001">
    <property type="entry name" value="DNA-directed RNA polymerase subunit alpha"/>
    <property type="match status" value="1"/>
</dbReference>
<evidence type="ECO:0000256" key="8">
    <source>
        <dbReference type="ARBA" id="ARBA00032524"/>
    </source>
</evidence>
<evidence type="ECO:0000256" key="5">
    <source>
        <dbReference type="ARBA" id="ARBA00022679"/>
    </source>
</evidence>
<dbReference type="GO" id="GO:0046983">
    <property type="term" value="F:protein dimerization activity"/>
    <property type="evidence" value="ECO:0007669"/>
    <property type="project" value="InterPro"/>
</dbReference>
<evidence type="ECO:0000256" key="4">
    <source>
        <dbReference type="ARBA" id="ARBA00022478"/>
    </source>
</evidence>
<dbReference type="STRING" id="1529.SAMN04487885_10832"/>
<accession>A0A1I2KZ81</accession>
<dbReference type="InterPro" id="IPR011262">
    <property type="entry name" value="DNA-dir_RNA_pol_insert"/>
</dbReference>
<evidence type="ECO:0000313" key="15">
    <source>
        <dbReference type="Proteomes" id="UP000182135"/>
    </source>
</evidence>
<dbReference type="Pfam" id="PF01000">
    <property type="entry name" value="RNA_pol_A_bac"/>
    <property type="match status" value="1"/>
</dbReference>
<evidence type="ECO:0000256" key="1">
    <source>
        <dbReference type="ARBA" id="ARBA00007123"/>
    </source>
</evidence>
<keyword evidence="6 11" id="KW-0548">Nucleotidyltransferase</keyword>
<dbReference type="SUPFAM" id="SSF55257">
    <property type="entry name" value="RBP11-like subunits of RNA polymerase"/>
    <property type="match status" value="1"/>
</dbReference>
<dbReference type="EC" id="2.7.7.6" evidence="2 11"/>
<dbReference type="GeneID" id="90546158"/>
<comment type="function">
    <text evidence="11">DNA-dependent RNA polymerase catalyzes the transcription of DNA into RNA using the four ribonucleoside triphosphates as substrates.</text>
</comment>
<dbReference type="InterPro" id="IPR011773">
    <property type="entry name" value="DNA-dir_RpoA"/>
</dbReference>
<dbReference type="Gene3D" id="1.10.150.20">
    <property type="entry name" value="5' to 3' exonuclease, C-terminal subdomain"/>
    <property type="match status" value="1"/>
</dbReference>
<gene>
    <name evidence="11" type="primary">rpoA</name>
    <name evidence="13" type="ORF">DBY38_01715</name>
    <name evidence="14" type="ORF">SAMN04487885_10832</name>
</gene>
<dbReference type="NCBIfam" id="NF003519">
    <property type="entry name" value="PRK05182.2-5"/>
    <property type="match status" value="1"/>
</dbReference>
<feature type="region of interest" description="Alpha C-terminal domain (alpha-CTD)" evidence="11">
    <location>
        <begin position="247"/>
        <end position="315"/>
    </location>
</feature>
<keyword evidence="7 11" id="KW-0804">Transcription</keyword>
<dbReference type="Gene3D" id="2.170.120.12">
    <property type="entry name" value="DNA-directed RNA polymerase, insert domain"/>
    <property type="match status" value="1"/>
</dbReference>
<comment type="similarity">
    <text evidence="1 11">Belongs to the RNA polymerase alpha chain family.</text>
</comment>
<dbReference type="SUPFAM" id="SSF56553">
    <property type="entry name" value="Insert subdomain of RNA polymerase alpha subunit"/>
    <property type="match status" value="1"/>
</dbReference>
<dbReference type="Proteomes" id="UP000246114">
    <property type="component" value="Unassembled WGS sequence"/>
</dbReference>
<comment type="catalytic activity">
    <reaction evidence="10 11">
        <text>RNA(n) + a ribonucleoside 5'-triphosphate = RNA(n+1) + diphosphate</text>
        <dbReference type="Rhea" id="RHEA:21248"/>
        <dbReference type="Rhea" id="RHEA-COMP:14527"/>
        <dbReference type="Rhea" id="RHEA-COMP:17342"/>
        <dbReference type="ChEBI" id="CHEBI:33019"/>
        <dbReference type="ChEBI" id="CHEBI:61557"/>
        <dbReference type="ChEBI" id="CHEBI:140395"/>
        <dbReference type="EC" id="2.7.7.6"/>
    </reaction>
</comment>
<reference evidence="13 16" key="2">
    <citation type="submission" date="2018-03" db="EMBL/GenBank/DDBJ databases">
        <title>The uncultured portion of the human microbiome is neutrally assembled.</title>
        <authorList>
            <person name="Jeraldo P."/>
            <person name="Boardman L."/>
            <person name="White B.A."/>
            <person name="Nelson H."/>
            <person name="Goldenfeld N."/>
            <person name="Chia N."/>
        </authorList>
    </citation>
    <scope>NUCLEOTIDE SEQUENCE [LARGE SCALE GENOMIC DNA]</scope>
    <source>
        <strain evidence="13">CIM:MAG 903</strain>
    </source>
</reference>
<dbReference type="SUPFAM" id="SSF47789">
    <property type="entry name" value="C-terminal domain of RNA polymerase alpha subunit"/>
    <property type="match status" value="1"/>
</dbReference>
<dbReference type="GO" id="GO:0000428">
    <property type="term" value="C:DNA-directed RNA polymerase complex"/>
    <property type="evidence" value="ECO:0007669"/>
    <property type="project" value="UniProtKB-KW"/>
</dbReference>
<keyword evidence="4 11" id="KW-0240">DNA-directed RNA polymerase</keyword>
<comment type="domain">
    <text evidence="11">The N-terminal domain is essential for RNAP assembly and basal transcription, whereas the C-terminal domain is involved in interaction with transcriptional regulators and with upstream promoter elements.</text>
</comment>
<evidence type="ECO:0000256" key="10">
    <source>
        <dbReference type="ARBA" id="ARBA00048552"/>
    </source>
</evidence>
<name>A0A1I2KZ81_9CLOT</name>
<dbReference type="CDD" id="cd06928">
    <property type="entry name" value="RNAP_alpha_NTD"/>
    <property type="match status" value="1"/>
</dbReference>
<dbReference type="OrthoDB" id="9805706at2"/>
<dbReference type="GO" id="GO:0003677">
    <property type="term" value="F:DNA binding"/>
    <property type="evidence" value="ECO:0007669"/>
    <property type="project" value="UniProtKB-UniRule"/>
</dbReference>
<dbReference type="EMBL" id="QAMZ01000006">
    <property type="protein sequence ID" value="PWL55464.1"/>
    <property type="molecule type" value="Genomic_DNA"/>
</dbReference>
<comment type="subunit">
    <text evidence="11">Homodimer. The RNAP catalytic core consists of 2 alpha, 1 beta, 1 beta' and 1 omega subunit. When a sigma factor is associated with the core the holoenzyme is formed, which can initiate transcription.</text>
</comment>
<evidence type="ECO:0000256" key="9">
    <source>
        <dbReference type="ARBA" id="ARBA00033070"/>
    </source>
</evidence>
<protein>
    <recommendedName>
        <fullName evidence="3 11">DNA-directed RNA polymerase subunit alpha</fullName>
        <shortName evidence="11">RNAP subunit alpha</shortName>
        <ecNumber evidence="2 11">2.7.7.6</ecNumber>
    </recommendedName>
    <alternativeName>
        <fullName evidence="9 11">RNA polymerase subunit alpha</fullName>
    </alternativeName>
    <alternativeName>
        <fullName evidence="8 11">Transcriptase subunit alpha</fullName>
    </alternativeName>
</protein>
<dbReference type="NCBIfam" id="NF003513">
    <property type="entry name" value="PRK05182.1-2"/>
    <property type="match status" value="1"/>
</dbReference>
<evidence type="ECO:0000256" key="7">
    <source>
        <dbReference type="ARBA" id="ARBA00023163"/>
    </source>
</evidence>
<reference evidence="14 15" key="1">
    <citation type="submission" date="2016-10" db="EMBL/GenBank/DDBJ databases">
        <authorList>
            <person name="de Groot N.N."/>
        </authorList>
    </citation>
    <scope>NUCLEOTIDE SEQUENCE [LARGE SCALE GENOMIC DNA]</scope>
    <source>
        <strain evidence="14 15">NLAE-zl-G419</strain>
    </source>
</reference>
<sequence length="315" mass="35043">MLEIEKPKIECVEVSEDGSYGKFVVEPLERGYGITLGNALRRILLSSLPGVAATSVKIDGVLHELSTVQGVKEDVTEIILNIKALALTMTGEGPKTIYIDAQGPGEVTGADIKTDGDIEVINKDLHIATLDTDGKLYMEITINNGRGYVSQTRNKTDDLPISSIAVDSIYTPVKRVNFTVENTRVGQISDYDKLILEIWTNGTIKTEEAISLSAKILIEHFKLFMTLTDHANDVEIMIEKEEDKKEKALEMTIEELDLSVRSYNCLKRAGINTVQELAQRSMDDMMKVRNLGKKSLEEVERKLKELGLGLRLNDE</sequence>
<dbReference type="InterPro" id="IPR036643">
    <property type="entry name" value="RNApol_insert_sf"/>
</dbReference>
<evidence type="ECO:0000313" key="16">
    <source>
        <dbReference type="Proteomes" id="UP000246114"/>
    </source>
</evidence>